<dbReference type="Proteomes" id="UP001180754">
    <property type="component" value="Unassembled WGS sequence"/>
</dbReference>
<organism evidence="2 3">
    <name type="scientific">Streptomyces lonegramiae</name>
    <dbReference type="NCBI Taxonomy" id="3075524"/>
    <lineage>
        <taxon>Bacteria</taxon>
        <taxon>Bacillati</taxon>
        <taxon>Actinomycetota</taxon>
        <taxon>Actinomycetes</taxon>
        <taxon>Kitasatosporales</taxon>
        <taxon>Streptomycetaceae</taxon>
        <taxon>Streptomyces</taxon>
    </lineage>
</organism>
<sequence length="69" mass="6800">MEVIDIMTKGLLMLDFSLRNGTAGEPAETASDGAATTADDAPGAEEAAPSLTLLGSDDAAVCADGVCAL</sequence>
<protein>
    <recommendedName>
        <fullName evidence="4">FxLD family lantipeptide</fullName>
    </recommendedName>
</protein>
<evidence type="ECO:0000256" key="1">
    <source>
        <dbReference type="SAM" id="MobiDB-lite"/>
    </source>
</evidence>
<evidence type="ECO:0000313" key="2">
    <source>
        <dbReference type="EMBL" id="MDT0541584.1"/>
    </source>
</evidence>
<feature type="region of interest" description="Disordered" evidence="1">
    <location>
        <begin position="22"/>
        <end position="45"/>
    </location>
</feature>
<dbReference type="RefSeq" id="WP_311721855.1">
    <property type="nucleotide sequence ID" value="NZ_JAVRFD010000001.1"/>
</dbReference>
<comment type="caution">
    <text evidence="2">The sequence shown here is derived from an EMBL/GenBank/DDBJ whole genome shotgun (WGS) entry which is preliminary data.</text>
</comment>
<accession>A0ABU2X6N8</accession>
<dbReference type="EMBL" id="JAVRFD010000001">
    <property type="protein sequence ID" value="MDT0541584.1"/>
    <property type="molecule type" value="Genomic_DNA"/>
</dbReference>
<name>A0ABU2X6N8_9ACTN</name>
<keyword evidence="3" id="KW-1185">Reference proteome</keyword>
<reference evidence="2" key="1">
    <citation type="submission" date="2024-05" db="EMBL/GenBank/DDBJ databases">
        <title>30 novel species of actinomycetes from the DSMZ collection.</title>
        <authorList>
            <person name="Nouioui I."/>
        </authorList>
    </citation>
    <scope>NUCLEOTIDE SEQUENCE</scope>
    <source>
        <strain evidence="2">DSM 41529</strain>
    </source>
</reference>
<evidence type="ECO:0008006" key="4">
    <source>
        <dbReference type="Google" id="ProtNLM"/>
    </source>
</evidence>
<gene>
    <name evidence="2" type="ORF">RND15_02490</name>
</gene>
<proteinExistence type="predicted"/>
<feature type="compositionally biased region" description="Low complexity" evidence="1">
    <location>
        <begin position="27"/>
        <end position="45"/>
    </location>
</feature>
<evidence type="ECO:0000313" key="3">
    <source>
        <dbReference type="Proteomes" id="UP001180754"/>
    </source>
</evidence>